<dbReference type="SUPFAM" id="SSF46955">
    <property type="entry name" value="Putative DNA-binding domain"/>
    <property type="match status" value="1"/>
</dbReference>
<accession>E1JSH4</accession>
<keyword evidence="1" id="KW-0175">Coiled coil</keyword>
<dbReference type="InterPro" id="IPR000551">
    <property type="entry name" value="MerR-type_HTH_dom"/>
</dbReference>
<feature type="coiled-coil region" evidence="1">
    <location>
        <begin position="153"/>
        <end position="194"/>
    </location>
</feature>
<dbReference type="GO" id="GO:0006355">
    <property type="term" value="P:regulation of DNA-templated transcription"/>
    <property type="evidence" value="ECO:0007669"/>
    <property type="project" value="InterPro"/>
</dbReference>
<dbReference type="GO" id="GO:0003677">
    <property type="term" value="F:DNA binding"/>
    <property type="evidence" value="ECO:0007669"/>
    <property type="project" value="InterPro"/>
</dbReference>
<keyword evidence="4" id="KW-1185">Reference proteome</keyword>
<dbReference type="RefSeq" id="WP_005990905.1">
    <property type="nucleotide sequence ID" value="NZ_AECZ01000002.1"/>
</dbReference>
<proteinExistence type="predicted"/>
<sequence>MSENRLYSVAAIAKLLDMPESTLHYWKNRFDAVLPSVGRGRSKRFRPEAVEVFQAIGRLLGQGLSAADVRAELMRQFPVNATHEPTSGTAVSAVAAHHSAATTVAAGEAAFSGGEPAVMAMAAGIGTEIARSIMAQFQRHFPPVQPALPEETVEGLREQLGAMRDENAAMAEKMRLLEAELVRLRKDRRELENYLVDKINALRRADETS</sequence>
<name>E1JSH4_SOLFR</name>
<gene>
    <name evidence="3" type="ORF">DesfrDRAFT_0573</name>
</gene>
<evidence type="ECO:0000259" key="2">
    <source>
        <dbReference type="Pfam" id="PF13411"/>
    </source>
</evidence>
<feature type="domain" description="HTH merR-type" evidence="2">
    <location>
        <begin position="7"/>
        <end position="71"/>
    </location>
</feature>
<dbReference type="Gene3D" id="1.10.1660.10">
    <property type="match status" value="1"/>
</dbReference>
<evidence type="ECO:0000313" key="4">
    <source>
        <dbReference type="Proteomes" id="UP000006250"/>
    </source>
</evidence>
<dbReference type="InterPro" id="IPR009061">
    <property type="entry name" value="DNA-bd_dom_put_sf"/>
</dbReference>
<dbReference type="EMBL" id="AECZ01000002">
    <property type="protein sequence ID" value="EFL52943.1"/>
    <property type="molecule type" value="Genomic_DNA"/>
</dbReference>
<protein>
    <submittedName>
        <fullName evidence="3">Putative transcriptional regulator, MerR family</fullName>
    </submittedName>
</protein>
<dbReference type="Proteomes" id="UP000006250">
    <property type="component" value="Unassembled WGS sequence"/>
</dbReference>
<dbReference type="OrthoDB" id="5456394at2"/>
<organism evidence="3 4">
    <name type="scientific">Solidesulfovibrio fructosivorans JJ]</name>
    <dbReference type="NCBI Taxonomy" id="596151"/>
    <lineage>
        <taxon>Bacteria</taxon>
        <taxon>Pseudomonadati</taxon>
        <taxon>Thermodesulfobacteriota</taxon>
        <taxon>Desulfovibrionia</taxon>
        <taxon>Desulfovibrionales</taxon>
        <taxon>Desulfovibrionaceae</taxon>
        <taxon>Solidesulfovibrio</taxon>
    </lineage>
</organism>
<evidence type="ECO:0000256" key="1">
    <source>
        <dbReference type="SAM" id="Coils"/>
    </source>
</evidence>
<comment type="caution">
    <text evidence="3">The sequence shown here is derived from an EMBL/GenBank/DDBJ whole genome shotgun (WGS) entry which is preliminary data.</text>
</comment>
<dbReference type="eggNOG" id="COG0789">
    <property type="taxonomic scope" value="Bacteria"/>
</dbReference>
<evidence type="ECO:0000313" key="3">
    <source>
        <dbReference type="EMBL" id="EFL52943.1"/>
    </source>
</evidence>
<dbReference type="STRING" id="596151.DesfrDRAFT_0573"/>
<dbReference type="AlphaFoldDB" id="E1JSH4"/>
<dbReference type="Pfam" id="PF13411">
    <property type="entry name" value="MerR_1"/>
    <property type="match status" value="1"/>
</dbReference>
<reference evidence="3 4" key="1">
    <citation type="submission" date="2010-08" db="EMBL/GenBank/DDBJ databases">
        <title>The draft genome of Desulfovibrio fructosovorans JJ.</title>
        <authorList>
            <consortium name="US DOE Joint Genome Institute (JGI-PGF)"/>
            <person name="Lucas S."/>
            <person name="Copeland A."/>
            <person name="Lapidus A."/>
            <person name="Cheng J.-F."/>
            <person name="Bruce D."/>
            <person name="Goodwin L."/>
            <person name="Pitluck S."/>
            <person name="Land M.L."/>
            <person name="Hauser L."/>
            <person name="Chang Y.-J."/>
            <person name="Jeffries C."/>
            <person name="Wall J.D."/>
            <person name="Stahl D.A."/>
            <person name="Arkin A.P."/>
            <person name="Dehal P."/>
            <person name="Stolyar S.M."/>
            <person name="Hazen T.C."/>
            <person name="Woyke T.J."/>
        </authorList>
    </citation>
    <scope>NUCLEOTIDE SEQUENCE [LARGE SCALE GENOMIC DNA]</scope>
    <source>
        <strain evidence="3 4">JJ</strain>
    </source>
</reference>